<name>A0ABW7AMP8_9ACTN</name>
<dbReference type="PANTHER" id="PTHR48090:SF7">
    <property type="entry name" value="RFBJ PROTEIN"/>
    <property type="match status" value="1"/>
</dbReference>
<protein>
    <submittedName>
        <fullName evidence="3">Glycosyltransferase family 2 protein</fullName>
    </submittedName>
</protein>
<dbReference type="SUPFAM" id="SSF53448">
    <property type="entry name" value="Nucleotide-diphospho-sugar transferases"/>
    <property type="match status" value="1"/>
</dbReference>
<organism evidence="3 4">
    <name type="scientific">Nonomuraea marmarensis</name>
    <dbReference type="NCBI Taxonomy" id="3351344"/>
    <lineage>
        <taxon>Bacteria</taxon>
        <taxon>Bacillati</taxon>
        <taxon>Actinomycetota</taxon>
        <taxon>Actinomycetes</taxon>
        <taxon>Streptosporangiales</taxon>
        <taxon>Streptosporangiaceae</taxon>
        <taxon>Nonomuraea</taxon>
    </lineage>
</organism>
<accession>A0ABW7AMP8</accession>
<dbReference type="InterPro" id="IPR029044">
    <property type="entry name" value="Nucleotide-diphossugar_trans"/>
</dbReference>
<dbReference type="InterPro" id="IPR050256">
    <property type="entry name" value="Glycosyltransferase_2"/>
</dbReference>
<dbReference type="Pfam" id="PF00535">
    <property type="entry name" value="Glycos_transf_2"/>
    <property type="match status" value="1"/>
</dbReference>
<comment type="similarity">
    <text evidence="1">Belongs to the glycosyltransferase 2 family.</text>
</comment>
<dbReference type="Proteomes" id="UP001603978">
    <property type="component" value="Unassembled WGS sequence"/>
</dbReference>
<feature type="domain" description="Glycosyltransferase 2-like" evidence="2">
    <location>
        <begin position="4"/>
        <end position="121"/>
    </location>
</feature>
<evidence type="ECO:0000256" key="1">
    <source>
        <dbReference type="ARBA" id="ARBA00006739"/>
    </source>
</evidence>
<evidence type="ECO:0000313" key="4">
    <source>
        <dbReference type="Proteomes" id="UP001603978"/>
    </source>
</evidence>
<sequence length="226" mass="24154">MIDVVLPCLDEAEALPWVLERMPPGYRPIVVDNGSTDGSDRVAAAHGARVVREPLRGFGAACHAGLLAASSEVVCFMDADASLDPRQLPLVADPVLAGESDLVLGRRVAAAQGAWPAHARLGNAVLARRLRRGAGVVVRDLGPMRACRRTGLLGLELADRRFGYPLEMVLRAAAAGWRVTEADVRYLPRAGRSKVTGTVRGTLRAIADMRAVLARHDQGQRTTMPA</sequence>
<dbReference type="InterPro" id="IPR001173">
    <property type="entry name" value="Glyco_trans_2-like"/>
</dbReference>
<keyword evidence="4" id="KW-1185">Reference proteome</keyword>
<dbReference type="Gene3D" id="3.90.550.10">
    <property type="entry name" value="Spore Coat Polysaccharide Biosynthesis Protein SpsA, Chain A"/>
    <property type="match status" value="1"/>
</dbReference>
<gene>
    <name evidence="3" type="ORF">ACFLIM_30200</name>
</gene>
<dbReference type="CDD" id="cd04179">
    <property type="entry name" value="DPM_DPG-synthase_like"/>
    <property type="match status" value="1"/>
</dbReference>
<dbReference type="PANTHER" id="PTHR48090">
    <property type="entry name" value="UNDECAPRENYL-PHOSPHATE 4-DEOXY-4-FORMAMIDO-L-ARABINOSE TRANSFERASE-RELATED"/>
    <property type="match status" value="1"/>
</dbReference>
<reference evidence="3 4" key="1">
    <citation type="submission" date="2024-10" db="EMBL/GenBank/DDBJ databases">
        <authorList>
            <person name="Topkara A.R."/>
            <person name="Saygin H."/>
        </authorList>
    </citation>
    <scope>NUCLEOTIDE SEQUENCE [LARGE SCALE GENOMIC DNA]</scope>
    <source>
        <strain evidence="3 4">M3C6</strain>
    </source>
</reference>
<evidence type="ECO:0000313" key="3">
    <source>
        <dbReference type="EMBL" id="MFG1707482.1"/>
    </source>
</evidence>
<proteinExistence type="inferred from homology"/>
<evidence type="ECO:0000259" key="2">
    <source>
        <dbReference type="Pfam" id="PF00535"/>
    </source>
</evidence>
<comment type="caution">
    <text evidence="3">The sequence shown here is derived from an EMBL/GenBank/DDBJ whole genome shotgun (WGS) entry which is preliminary data.</text>
</comment>
<dbReference type="RefSeq" id="WP_393171200.1">
    <property type="nucleotide sequence ID" value="NZ_JBICRM010000021.1"/>
</dbReference>
<dbReference type="EMBL" id="JBICRM010000021">
    <property type="protein sequence ID" value="MFG1707482.1"/>
    <property type="molecule type" value="Genomic_DNA"/>
</dbReference>